<gene>
    <name evidence="8" type="ORF">EOE18_09110</name>
</gene>
<dbReference type="RefSeq" id="WP_127708624.1">
    <property type="nucleotide sequence ID" value="NZ_SACO01000005.1"/>
</dbReference>
<feature type="transmembrane region" description="Helical" evidence="6">
    <location>
        <begin position="279"/>
        <end position="299"/>
    </location>
</feature>
<evidence type="ECO:0000256" key="5">
    <source>
        <dbReference type="ARBA" id="ARBA00023136"/>
    </source>
</evidence>
<dbReference type="Gene3D" id="1.20.1640.10">
    <property type="entry name" value="Multidrug efflux transporter AcrB transmembrane domain"/>
    <property type="match status" value="2"/>
</dbReference>
<accession>A0A437N6D0</accession>
<evidence type="ECO:0000313" key="9">
    <source>
        <dbReference type="Proteomes" id="UP000282837"/>
    </source>
</evidence>
<reference evidence="8 9" key="1">
    <citation type="submission" date="2019-01" db="EMBL/GenBank/DDBJ databases">
        <authorList>
            <person name="Chen W.-M."/>
        </authorList>
    </citation>
    <scope>NUCLEOTIDE SEQUENCE [LARGE SCALE GENOMIC DNA]</scope>
    <source>
        <strain evidence="8 9">FSY-9</strain>
    </source>
</reference>
<dbReference type="SUPFAM" id="SSF82866">
    <property type="entry name" value="Multidrug efflux transporter AcrB transmembrane domain"/>
    <property type="match status" value="2"/>
</dbReference>
<comment type="caution">
    <text evidence="8">The sequence shown here is derived from an EMBL/GenBank/DDBJ whole genome shotgun (WGS) entry which is preliminary data.</text>
</comment>
<dbReference type="PANTHER" id="PTHR33406">
    <property type="entry name" value="MEMBRANE PROTEIN MJ1562-RELATED"/>
    <property type="match status" value="1"/>
</dbReference>
<dbReference type="OrthoDB" id="7518665at2"/>
<dbReference type="AlphaFoldDB" id="A0A437N6D0"/>
<evidence type="ECO:0000313" key="8">
    <source>
        <dbReference type="EMBL" id="RVU05447.1"/>
    </source>
</evidence>
<keyword evidence="2" id="KW-1003">Cell membrane</keyword>
<dbReference type="Pfam" id="PF03176">
    <property type="entry name" value="MMPL"/>
    <property type="match status" value="2"/>
</dbReference>
<dbReference type="GO" id="GO:0005886">
    <property type="term" value="C:plasma membrane"/>
    <property type="evidence" value="ECO:0007669"/>
    <property type="project" value="UniProtKB-SubCell"/>
</dbReference>
<keyword evidence="5 6" id="KW-0472">Membrane</keyword>
<feature type="domain" description="Membrane transport protein MMPL" evidence="7">
    <location>
        <begin position="238"/>
        <end position="435"/>
    </location>
</feature>
<dbReference type="InterPro" id="IPR017841">
    <property type="entry name" value="Hopanoid_biosynth_HpnN"/>
</dbReference>
<evidence type="ECO:0000256" key="1">
    <source>
        <dbReference type="ARBA" id="ARBA00004651"/>
    </source>
</evidence>
<feature type="domain" description="Membrane transport protein MMPL" evidence="7">
    <location>
        <begin position="608"/>
        <end position="862"/>
    </location>
</feature>
<dbReference type="Proteomes" id="UP000282837">
    <property type="component" value="Unassembled WGS sequence"/>
</dbReference>
<evidence type="ECO:0000256" key="4">
    <source>
        <dbReference type="ARBA" id="ARBA00022989"/>
    </source>
</evidence>
<dbReference type="PANTHER" id="PTHR33406:SF13">
    <property type="entry name" value="MEMBRANE PROTEIN YDFJ"/>
    <property type="match status" value="1"/>
</dbReference>
<feature type="transmembrane region" description="Helical" evidence="6">
    <location>
        <begin position="747"/>
        <end position="768"/>
    </location>
</feature>
<dbReference type="EMBL" id="SACO01000005">
    <property type="protein sequence ID" value="RVU05447.1"/>
    <property type="molecule type" value="Genomic_DNA"/>
</dbReference>
<keyword evidence="9" id="KW-1185">Reference proteome</keyword>
<keyword evidence="4 6" id="KW-1133">Transmembrane helix</keyword>
<proteinExistence type="predicted"/>
<feature type="transmembrane region" description="Helical" evidence="6">
    <location>
        <begin position="408"/>
        <end position="432"/>
    </location>
</feature>
<comment type="subcellular location">
    <subcellularLocation>
        <location evidence="1">Cell membrane</location>
        <topology evidence="1">Multi-pass membrane protein</topology>
    </subcellularLocation>
</comment>
<protein>
    <submittedName>
        <fullName evidence="8">Hopanoid biosynthesis-associated RND transporter HpnN</fullName>
    </submittedName>
</protein>
<evidence type="ECO:0000256" key="2">
    <source>
        <dbReference type="ARBA" id="ARBA00022475"/>
    </source>
</evidence>
<organism evidence="8 9">
    <name type="scientific">Novosphingobium umbonatum</name>
    <dbReference type="NCBI Taxonomy" id="1908524"/>
    <lineage>
        <taxon>Bacteria</taxon>
        <taxon>Pseudomonadati</taxon>
        <taxon>Pseudomonadota</taxon>
        <taxon>Alphaproteobacteria</taxon>
        <taxon>Sphingomonadales</taxon>
        <taxon>Sphingomonadaceae</taxon>
        <taxon>Novosphingobium</taxon>
    </lineage>
</organism>
<feature type="transmembrane region" description="Helical" evidence="6">
    <location>
        <begin position="717"/>
        <end position="740"/>
    </location>
</feature>
<feature type="transmembrane region" description="Helical" evidence="6">
    <location>
        <begin position="460"/>
        <end position="480"/>
    </location>
</feature>
<feature type="transmembrane region" description="Helical" evidence="6">
    <location>
        <begin position="809"/>
        <end position="830"/>
    </location>
</feature>
<feature type="transmembrane region" description="Helical" evidence="6">
    <location>
        <begin position="333"/>
        <end position="356"/>
    </location>
</feature>
<sequence length="873" mass="90716">MAVILTGAILSLVRHAARHAWAVIAVSLALLAAATFYVAGHFAMSTDTGTLINPDTPWRRDGAAVEAAFPQLKDAIVVVVDGQTPELAEDGATRLYDALQTAPNAPLESISRPDGGRFFDQNGLLFGDLAQVQSATKALIDAQPMLGGLAADTSLHGIASTLDTLAKGAMDGEQDSSRLATPLGRLADAVEAKLAGKPTYFSWTSLFGASTGPLAPPKRRLLILHPRLSYGDLEPGAAAVALVQDQAAKLGVDAAHGMRIGITGEVPLADEEFATIREGMGLIGALMLGAMLACLWLAVRSARMVGAIMATILVGLVITLALGLLAVGRLNVLSVAFIPLFVGLGVDFGIQVAVRFNAERRSGADMAEALTRMAKALGEPLGLAAAAILLALAAFLPTDYTGIAELGIISGLGMVVALLLNLSLLPALLVLLRPAPPARDVGWAGAAPLDHWLHCHRRGVVTAFVAAMVLSIIALFWVHFDFNPLHLRDPATPAMREITTLTQDPDRTPNSISLLAPNAEAAAALARQLAQNPEVAQAITVDSFVPDAQPLKLALIEDAALLLDATVNPFALDAPIADDATTVAALRQASTALLGLAKARHDATGAQAARLASALARLAAATPEKRAQVSAMLVPPLAQTMAKIRASLSASTITRDNLPPEIRNAWLAKDGRALVQVTPSGNGADNATLERFTKAVLAIAPHATGLPVATQAAAQTVAHAFIVAGILALALVSGLLWLVLRSLREVAFTLAPVVLSGFLTLGTCAVIGQPLNFANIIAFPLLFGVGVAFHIYFVMAWRQGFSDLLQTSLARAVLCSALATGSAFGALTFSQHPGTASMGLILMISLVWTLVCALVFEPALLGPVAIAPPAQED</sequence>
<evidence type="ECO:0000259" key="7">
    <source>
        <dbReference type="Pfam" id="PF03176"/>
    </source>
</evidence>
<dbReference type="InterPro" id="IPR004869">
    <property type="entry name" value="MMPL_dom"/>
</dbReference>
<feature type="transmembrane region" description="Helical" evidence="6">
    <location>
        <begin position="377"/>
        <end position="396"/>
    </location>
</feature>
<name>A0A437N6D0_9SPHN</name>
<keyword evidence="3 6" id="KW-0812">Transmembrane</keyword>
<dbReference type="InterPro" id="IPR050545">
    <property type="entry name" value="Mycobact_MmpL"/>
</dbReference>
<dbReference type="NCBIfam" id="TIGR03480">
    <property type="entry name" value="HpnN"/>
    <property type="match status" value="1"/>
</dbReference>
<feature type="transmembrane region" description="Helical" evidence="6">
    <location>
        <begin position="306"/>
        <end position="327"/>
    </location>
</feature>
<feature type="transmembrane region" description="Helical" evidence="6">
    <location>
        <begin position="836"/>
        <end position="856"/>
    </location>
</feature>
<evidence type="ECO:0000256" key="3">
    <source>
        <dbReference type="ARBA" id="ARBA00022692"/>
    </source>
</evidence>
<feature type="transmembrane region" description="Helical" evidence="6">
    <location>
        <begin position="774"/>
        <end position="797"/>
    </location>
</feature>
<evidence type="ECO:0000256" key="6">
    <source>
        <dbReference type="SAM" id="Phobius"/>
    </source>
</evidence>